<comment type="catalytic activity">
    <reaction evidence="5">
        <text>(6S)-5-formyl-5,6,7,8-tetrahydrofolate + ATP = (6R)-5,10-methenyltetrahydrofolate + ADP + phosphate</text>
        <dbReference type="Rhea" id="RHEA:10488"/>
        <dbReference type="ChEBI" id="CHEBI:30616"/>
        <dbReference type="ChEBI" id="CHEBI:43474"/>
        <dbReference type="ChEBI" id="CHEBI:57455"/>
        <dbReference type="ChEBI" id="CHEBI:57457"/>
        <dbReference type="ChEBI" id="CHEBI:456216"/>
        <dbReference type="EC" id="6.3.3.2"/>
    </reaction>
</comment>
<gene>
    <name evidence="6" type="ORF">NCTC11388_02078</name>
</gene>
<dbReference type="NCBIfam" id="TIGR02727">
    <property type="entry name" value="MTHFS_bact"/>
    <property type="match status" value="1"/>
</dbReference>
<evidence type="ECO:0000256" key="1">
    <source>
        <dbReference type="ARBA" id="ARBA00010638"/>
    </source>
</evidence>
<evidence type="ECO:0000313" key="7">
    <source>
        <dbReference type="Proteomes" id="UP000254893"/>
    </source>
</evidence>
<dbReference type="RefSeq" id="WP_115170046.1">
    <property type="nucleotide sequence ID" value="NZ_UGYW01000002.1"/>
</dbReference>
<dbReference type="GO" id="GO:0009396">
    <property type="term" value="P:folic acid-containing compound biosynthetic process"/>
    <property type="evidence" value="ECO:0007669"/>
    <property type="project" value="TreeGrafter"/>
</dbReference>
<dbReference type="GO" id="GO:0046872">
    <property type="term" value="F:metal ion binding"/>
    <property type="evidence" value="ECO:0007669"/>
    <property type="project" value="UniProtKB-KW"/>
</dbReference>
<keyword evidence="5" id="KW-0460">Magnesium</keyword>
<feature type="binding site" evidence="4">
    <location>
        <begin position="3"/>
        <end position="7"/>
    </location>
    <ligand>
        <name>ATP</name>
        <dbReference type="ChEBI" id="CHEBI:30616"/>
    </ligand>
</feature>
<dbReference type="GO" id="GO:0035999">
    <property type="term" value="P:tetrahydrofolate interconversion"/>
    <property type="evidence" value="ECO:0007669"/>
    <property type="project" value="TreeGrafter"/>
</dbReference>
<dbReference type="InterPro" id="IPR002698">
    <property type="entry name" value="FTHF_cligase"/>
</dbReference>
<evidence type="ECO:0000313" key="6">
    <source>
        <dbReference type="EMBL" id="SUJ10740.1"/>
    </source>
</evidence>
<evidence type="ECO:0000256" key="2">
    <source>
        <dbReference type="ARBA" id="ARBA00022741"/>
    </source>
</evidence>
<name>A0A380C395_SPHSI</name>
<dbReference type="Proteomes" id="UP000254893">
    <property type="component" value="Unassembled WGS sequence"/>
</dbReference>
<proteinExistence type="inferred from homology"/>
<keyword evidence="6" id="KW-0436">Ligase</keyword>
<feature type="binding site" evidence="4">
    <location>
        <begin position="134"/>
        <end position="142"/>
    </location>
    <ligand>
        <name>ATP</name>
        <dbReference type="ChEBI" id="CHEBI:30616"/>
    </ligand>
</feature>
<comment type="similarity">
    <text evidence="1 5">Belongs to the 5-formyltetrahydrofolate cyclo-ligase family.</text>
</comment>
<evidence type="ECO:0000256" key="3">
    <source>
        <dbReference type="ARBA" id="ARBA00022840"/>
    </source>
</evidence>
<feature type="binding site" evidence="4">
    <location>
        <position position="48"/>
    </location>
    <ligand>
        <name>substrate</name>
    </ligand>
</feature>
<reference evidence="6 7" key="1">
    <citation type="submission" date="2018-06" db="EMBL/GenBank/DDBJ databases">
        <authorList>
            <consortium name="Pathogen Informatics"/>
            <person name="Doyle S."/>
        </authorList>
    </citation>
    <scope>NUCLEOTIDE SEQUENCE [LARGE SCALE GENOMIC DNA]</scope>
    <source>
        <strain evidence="6 7">NCTC11388</strain>
    </source>
</reference>
<dbReference type="EMBL" id="UGYW01000002">
    <property type="protein sequence ID" value="SUJ10740.1"/>
    <property type="molecule type" value="Genomic_DNA"/>
</dbReference>
<protein>
    <recommendedName>
        <fullName evidence="5">5-formyltetrahydrofolate cyclo-ligase</fullName>
        <ecNumber evidence="5">6.3.3.2</ecNumber>
    </recommendedName>
</protein>
<keyword evidence="2 4" id="KW-0547">Nucleotide-binding</keyword>
<dbReference type="PANTHER" id="PTHR23407">
    <property type="entry name" value="ATPASE INHIBITOR/5-FORMYLTETRAHYDROFOLATE CYCLO-LIGASE"/>
    <property type="match status" value="1"/>
</dbReference>
<accession>A0A380C395</accession>
<dbReference type="PANTHER" id="PTHR23407:SF1">
    <property type="entry name" value="5-FORMYLTETRAHYDROFOLATE CYCLO-LIGASE"/>
    <property type="match status" value="1"/>
</dbReference>
<dbReference type="GO" id="GO:0005524">
    <property type="term" value="F:ATP binding"/>
    <property type="evidence" value="ECO:0007669"/>
    <property type="project" value="UniProtKB-KW"/>
</dbReference>
<evidence type="ECO:0000256" key="4">
    <source>
        <dbReference type="PIRSR" id="PIRSR006806-1"/>
    </source>
</evidence>
<dbReference type="Pfam" id="PF01812">
    <property type="entry name" value="5-FTHF_cyc-lig"/>
    <property type="match status" value="1"/>
</dbReference>
<evidence type="ECO:0000256" key="5">
    <source>
        <dbReference type="RuleBase" id="RU361279"/>
    </source>
</evidence>
<dbReference type="Gene3D" id="3.40.50.10420">
    <property type="entry name" value="NagB/RpiA/CoA transferase-like"/>
    <property type="match status" value="1"/>
</dbReference>
<dbReference type="InterPro" id="IPR024185">
    <property type="entry name" value="FTHF_cligase-like_sf"/>
</dbReference>
<dbReference type="SUPFAM" id="SSF100950">
    <property type="entry name" value="NagB/RpiA/CoA transferase-like"/>
    <property type="match status" value="1"/>
</dbReference>
<dbReference type="PIRSF" id="PIRSF006806">
    <property type="entry name" value="FTHF_cligase"/>
    <property type="match status" value="1"/>
</dbReference>
<dbReference type="AlphaFoldDB" id="A0A380C395"/>
<dbReference type="EC" id="6.3.3.2" evidence="5"/>
<dbReference type="InterPro" id="IPR037171">
    <property type="entry name" value="NagB/RpiA_transferase-like"/>
</dbReference>
<keyword evidence="5" id="KW-0479">Metal-binding</keyword>
<sequence length="193" mass="22215">MTKQELRQLYRSERQQLSVDELRTFNHQLLGLLKGLDWSKCQYCHVYLPISRNQEPDTLAFISWIQEVFPSVRLVISQSHAEDRSMSHYLVDNATTYLENKWGIPEPVSGTPVDEKLLDVVLVPLLICDQSGNRVGYGKGFYDRFLKKCRPDVQKTGLSFFEPVEKIADVDPYDIALDCCITPRHVIYFKSGG</sequence>
<organism evidence="6 7">
    <name type="scientific">Sphingobacterium spiritivorum</name>
    <name type="common">Flavobacterium spiritivorum</name>
    <dbReference type="NCBI Taxonomy" id="258"/>
    <lineage>
        <taxon>Bacteria</taxon>
        <taxon>Pseudomonadati</taxon>
        <taxon>Bacteroidota</taxon>
        <taxon>Sphingobacteriia</taxon>
        <taxon>Sphingobacteriales</taxon>
        <taxon>Sphingobacteriaceae</taxon>
        <taxon>Sphingobacterium</taxon>
    </lineage>
</organism>
<feature type="binding site" evidence="4">
    <location>
        <position position="55"/>
    </location>
    <ligand>
        <name>substrate</name>
    </ligand>
</feature>
<comment type="cofactor">
    <cofactor evidence="5">
        <name>Mg(2+)</name>
        <dbReference type="ChEBI" id="CHEBI:18420"/>
    </cofactor>
</comment>
<keyword evidence="3 4" id="KW-0067">ATP-binding</keyword>
<dbReference type="GO" id="GO:0030272">
    <property type="term" value="F:5-formyltetrahydrofolate cyclo-ligase activity"/>
    <property type="evidence" value="ECO:0007669"/>
    <property type="project" value="UniProtKB-EC"/>
</dbReference>